<evidence type="ECO:0000256" key="4">
    <source>
        <dbReference type="ARBA" id="ARBA00022692"/>
    </source>
</evidence>
<dbReference type="CDD" id="cd06261">
    <property type="entry name" value="TM_PBP2"/>
    <property type="match status" value="1"/>
</dbReference>
<gene>
    <name evidence="10" type="ORF">FHS29_006906</name>
</gene>
<comment type="subcellular location">
    <subcellularLocation>
        <location evidence="1 8">Cell membrane</location>
        <topology evidence="1 8">Multi-pass membrane protein</topology>
    </subcellularLocation>
</comment>
<sequence>MSASTVVSPVSVRKAAEIVPLRRPGRWVSASLVLLALLVVLWSVVTNPQFQWGVVVRYFTTEAVLRGLGLTLWLTALTVVLGFAIGGVLAVMRLSGNPVLVGVSWGYVWLFRSVPLLVQLLFWFNIGALYPVLSGATPVIGPVTAVIIGLVLHEAAYAAEIVRGGILSVDAGQVEAALALGMRRGRVLRRIVLPQAMRAIIPAAGNMLIGTLKGTSIVSVLAVQDLLYSVQLIYNRNYLIIPLLLVATIWYVLVTSLLSVGQYYVERYYSRGAGRLS</sequence>
<reference evidence="10 11" key="1">
    <citation type="submission" date="2020-08" db="EMBL/GenBank/DDBJ databases">
        <title>Genomic Encyclopedia of Type Strains, Phase III (KMG-III): the genomes of soil and plant-associated and newly described type strains.</title>
        <authorList>
            <person name="Whitman W."/>
        </authorList>
    </citation>
    <scope>NUCLEOTIDE SEQUENCE [LARGE SCALE GENOMIC DNA]</scope>
    <source>
        <strain evidence="10 11">CECT 8640</strain>
    </source>
</reference>
<keyword evidence="4 8" id="KW-0812">Transmembrane</keyword>
<keyword evidence="3" id="KW-1003">Cell membrane</keyword>
<keyword evidence="5" id="KW-0029">Amino-acid transport</keyword>
<dbReference type="PANTHER" id="PTHR30614:SF0">
    <property type="entry name" value="L-CYSTINE TRANSPORT SYSTEM PERMEASE PROTEIN TCYL"/>
    <property type="match status" value="1"/>
</dbReference>
<dbReference type="InterPro" id="IPR035906">
    <property type="entry name" value="MetI-like_sf"/>
</dbReference>
<organism evidence="10 11">
    <name type="scientific">Saccharothrix tamanrassetensis</name>
    <dbReference type="NCBI Taxonomy" id="1051531"/>
    <lineage>
        <taxon>Bacteria</taxon>
        <taxon>Bacillati</taxon>
        <taxon>Actinomycetota</taxon>
        <taxon>Actinomycetes</taxon>
        <taxon>Pseudonocardiales</taxon>
        <taxon>Pseudonocardiaceae</taxon>
        <taxon>Saccharothrix</taxon>
    </lineage>
</organism>
<dbReference type="NCBIfam" id="TIGR01726">
    <property type="entry name" value="HEQRo_perm_3TM"/>
    <property type="match status" value="1"/>
</dbReference>
<feature type="transmembrane region" description="Helical" evidence="8">
    <location>
        <begin position="65"/>
        <end position="92"/>
    </location>
</feature>
<keyword evidence="6 8" id="KW-1133">Transmembrane helix</keyword>
<evidence type="ECO:0000259" key="9">
    <source>
        <dbReference type="PROSITE" id="PS50928"/>
    </source>
</evidence>
<keyword evidence="7 8" id="KW-0472">Membrane</keyword>
<dbReference type="GO" id="GO:0022857">
    <property type="term" value="F:transmembrane transporter activity"/>
    <property type="evidence" value="ECO:0007669"/>
    <property type="project" value="InterPro"/>
</dbReference>
<feature type="transmembrane region" description="Helical" evidence="8">
    <location>
        <begin position="128"/>
        <end position="152"/>
    </location>
</feature>
<dbReference type="InterPro" id="IPR000515">
    <property type="entry name" value="MetI-like"/>
</dbReference>
<keyword evidence="2 8" id="KW-0813">Transport</keyword>
<proteinExistence type="inferred from homology"/>
<protein>
    <submittedName>
        <fullName evidence="10">Polar amino acid transport system permease protein</fullName>
    </submittedName>
</protein>
<evidence type="ECO:0000256" key="8">
    <source>
        <dbReference type="RuleBase" id="RU363032"/>
    </source>
</evidence>
<dbReference type="Proteomes" id="UP000547510">
    <property type="component" value="Unassembled WGS sequence"/>
</dbReference>
<feature type="transmembrane region" description="Helical" evidence="8">
    <location>
        <begin position="99"/>
        <end position="122"/>
    </location>
</feature>
<dbReference type="InterPro" id="IPR010065">
    <property type="entry name" value="AA_ABC_transptr_permease_3TM"/>
</dbReference>
<dbReference type="SUPFAM" id="SSF161098">
    <property type="entry name" value="MetI-like"/>
    <property type="match status" value="1"/>
</dbReference>
<dbReference type="AlphaFoldDB" id="A0A841CTV1"/>
<dbReference type="PROSITE" id="PS50928">
    <property type="entry name" value="ABC_TM1"/>
    <property type="match status" value="1"/>
</dbReference>
<evidence type="ECO:0000256" key="2">
    <source>
        <dbReference type="ARBA" id="ARBA00022448"/>
    </source>
</evidence>
<dbReference type="GO" id="GO:0043190">
    <property type="term" value="C:ATP-binding cassette (ABC) transporter complex"/>
    <property type="evidence" value="ECO:0007669"/>
    <property type="project" value="InterPro"/>
</dbReference>
<evidence type="ECO:0000256" key="6">
    <source>
        <dbReference type="ARBA" id="ARBA00022989"/>
    </source>
</evidence>
<evidence type="ECO:0000313" key="11">
    <source>
        <dbReference type="Proteomes" id="UP000547510"/>
    </source>
</evidence>
<dbReference type="EMBL" id="JACHJN010000015">
    <property type="protein sequence ID" value="MBB5960283.1"/>
    <property type="molecule type" value="Genomic_DNA"/>
</dbReference>
<evidence type="ECO:0000256" key="1">
    <source>
        <dbReference type="ARBA" id="ARBA00004651"/>
    </source>
</evidence>
<accession>A0A841CTV1</accession>
<dbReference type="GO" id="GO:0006865">
    <property type="term" value="P:amino acid transport"/>
    <property type="evidence" value="ECO:0007669"/>
    <property type="project" value="UniProtKB-KW"/>
</dbReference>
<evidence type="ECO:0000256" key="7">
    <source>
        <dbReference type="ARBA" id="ARBA00023136"/>
    </source>
</evidence>
<feature type="transmembrane region" description="Helical" evidence="8">
    <location>
        <begin position="199"/>
        <end position="223"/>
    </location>
</feature>
<name>A0A841CTV1_9PSEU</name>
<feature type="transmembrane region" description="Helical" evidence="8">
    <location>
        <begin position="27"/>
        <end position="45"/>
    </location>
</feature>
<comment type="similarity">
    <text evidence="8">Belongs to the binding-protein-dependent transport system permease family.</text>
</comment>
<keyword evidence="11" id="KW-1185">Reference proteome</keyword>
<dbReference type="FunFam" id="1.10.3720.10:FF:000006">
    <property type="entry name" value="Glutamate/aspartate ABC transporter, permease protein GltK"/>
    <property type="match status" value="1"/>
</dbReference>
<feature type="domain" description="ABC transmembrane type-1" evidence="9">
    <location>
        <begin position="68"/>
        <end position="259"/>
    </location>
</feature>
<dbReference type="InterPro" id="IPR043429">
    <property type="entry name" value="ArtM/GltK/GlnP/TcyL/YhdX-like"/>
</dbReference>
<dbReference type="Gene3D" id="1.10.3720.10">
    <property type="entry name" value="MetI-like"/>
    <property type="match status" value="1"/>
</dbReference>
<feature type="transmembrane region" description="Helical" evidence="8">
    <location>
        <begin position="243"/>
        <end position="265"/>
    </location>
</feature>
<dbReference type="PANTHER" id="PTHR30614">
    <property type="entry name" value="MEMBRANE COMPONENT OF AMINO ACID ABC TRANSPORTER"/>
    <property type="match status" value="1"/>
</dbReference>
<comment type="caution">
    <text evidence="10">The sequence shown here is derived from an EMBL/GenBank/DDBJ whole genome shotgun (WGS) entry which is preliminary data.</text>
</comment>
<evidence type="ECO:0000256" key="5">
    <source>
        <dbReference type="ARBA" id="ARBA00022970"/>
    </source>
</evidence>
<evidence type="ECO:0000313" key="10">
    <source>
        <dbReference type="EMBL" id="MBB5960283.1"/>
    </source>
</evidence>
<dbReference type="RefSeq" id="WP_184698368.1">
    <property type="nucleotide sequence ID" value="NZ_JACHJN010000015.1"/>
</dbReference>
<evidence type="ECO:0000256" key="3">
    <source>
        <dbReference type="ARBA" id="ARBA00022475"/>
    </source>
</evidence>
<dbReference type="Pfam" id="PF00528">
    <property type="entry name" value="BPD_transp_1"/>
    <property type="match status" value="1"/>
</dbReference>